<dbReference type="Gene3D" id="1.10.10.10">
    <property type="entry name" value="Winged helix-like DNA-binding domain superfamily/Winged helix DNA-binding domain"/>
    <property type="match status" value="1"/>
</dbReference>
<dbReference type="SUPFAM" id="SSF46785">
    <property type="entry name" value="Winged helix' DNA-binding domain"/>
    <property type="match status" value="1"/>
</dbReference>
<protein>
    <submittedName>
        <fullName evidence="1">Rrf2 family transcriptional regulator</fullName>
    </submittedName>
</protein>
<reference evidence="1" key="1">
    <citation type="submission" date="2020-12" db="EMBL/GenBank/DDBJ databases">
        <title>PHA producing bacteria isolated from mangrove.</title>
        <authorList>
            <person name="Zheng W."/>
            <person name="Yu S."/>
            <person name="Huang Y."/>
        </authorList>
    </citation>
    <scope>NUCLEOTIDE SEQUENCE</scope>
    <source>
        <strain evidence="1">GN22-4</strain>
    </source>
</reference>
<dbReference type="PANTHER" id="PTHR33221:SF15">
    <property type="entry name" value="HTH-TYPE TRANSCRIPTIONAL REGULATOR YWGB-RELATED"/>
    <property type="match status" value="1"/>
</dbReference>
<evidence type="ECO:0000313" key="2">
    <source>
        <dbReference type="Proteomes" id="UP000664578"/>
    </source>
</evidence>
<dbReference type="PANTHER" id="PTHR33221">
    <property type="entry name" value="WINGED HELIX-TURN-HELIX TRANSCRIPTIONAL REGULATOR, RRF2 FAMILY"/>
    <property type="match status" value="1"/>
</dbReference>
<sequence length="140" mass="15152">MKQISSRFSMAVHTLTLIAVAPSECTGDFIAGSVNTNPVVVRRIMSMLKKAGLIDVRAGVGGASLLKEPSEITLLDVYKAVDVVEDGQLFNIHEKPNILCPVGRTIEDSLSAELKEAQAAMEKRLNETTIGMMIEKAHDN</sequence>
<organism evidence="1 2">
    <name type="scientific">Priestia flexa</name>
    <dbReference type="NCBI Taxonomy" id="86664"/>
    <lineage>
        <taxon>Bacteria</taxon>
        <taxon>Bacillati</taxon>
        <taxon>Bacillota</taxon>
        <taxon>Bacilli</taxon>
        <taxon>Bacillales</taxon>
        <taxon>Bacillaceae</taxon>
        <taxon>Priestia</taxon>
    </lineage>
</organism>
<comment type="caution">
    <text evidence="1">The sequence shown here is derived from an EMBL/GenBank/DDBJ whole genome shotgun (WGS) entry which is preliminary data.</text>
</comment>
<dbReference type="Pfam" id="PF02082">
    <property type="entry name" value="Rrf2"/>
    <property type="match status" value="1"/>
</dbReference>
<dbReference type="InterPro" id="IPR000944">
    <property type="entry name" value="Tscrpt_reg_Rrf2"/>
</dbReference>
<dbReference type="InterPro" id="IPR036388">
    <property type="entry name" value="WH-like_DNA-bd_sf"/>
</dbReference>
<dbReference type="PROSITE" id="PS51197">
    <property type="entry name" value="HTH_RRF2_2"/>
    <property type="match status" value="1"/>
</dbReference>
<dbReference type="EMBL" id="JAEMWV010000002">
    <property type="protein sequence ID" value="MBN8250810.1"/>
    <property type="molecule type" value="Genomic_DNA"/>
</dbReference>
<dbReference type="AlphaFoldDB" id="A0A8I1ME83"/>
<dbReference type="GO" id="GO:0003700">
    <property type="term" value="F:DNA-binding transcription factor activity"/>
    <property type="evidence" value="ECO:0007669"/>
    <property type="project" value="TreeGrafter"/>
</dbReference>
<dbReference type="RefSeq" id="WP_100347324.1">
    <property type="nucleotide sequence ID" value="NZ_CANLXW010000002.1"/>
</dbReference>
<dbReference type="Proteomes" id="UP000664578">
    <property type="component" value="Unassembled WGS sequence"/>
</dbReference>
<evidence type="ECO:0000313" key="1">
    <source>
        <dbReference type="EMBL" id="MBN8250810.1"/>
    </source>
</evidence>
<dbReference type="GO" id="GO:0005829">
    <property type="term" value="C:cytosol"/>
    <property type="evidence" value="ECO:0007669"/>
    <property type="project" value="TreeGrafter"/>
</dbReference>
<dbReference type="InterPro" id="IPR036390">
    <property type="entry name" value="WH_DNA-bd_sf"/>
</dbReference>
<gene>
    <name evidence="1" type="ORF">JF537_04355</name>
</gene>
<proteinExistence type="predicted"/>
<accession>A0A8I1ME83</accession>
<dbReference type="FunFam" id="1.10.10.10:FF:000138">
    <property type="entry name" value="Rrf2 family transcriptional regulator"/>
    <property type="match status" value="1"/>
</dbReference>
<name>A0A8I1ME83_9BACI</name>